<protein>
    <submittedName>
        <fullName evidence="1">Uncharacterized protein</fullName>
    </submittedName>
</protein>
<dbReference type="Proteomes" id="UP000479710">
    <property type="component" value="Unassembled WGS sequence"/>
</dbReference>
<organism evidence="1 2">
    <name type="scientific">Oryza meyeriana var. granulata</name>
    <dbReference type="NCBI Taxonomy" id="110450"/>
    <lineage>
        <taxon>Eukaryota</taxon>
        <taxon>Viridiplantae</taxon>
        <taxon>Streptophyta</taxon>
        <taxon>Embryophyta</taxon>
        <taxon>Tracheophyta</taxon>
        <taxon>Spermatophyta</taxon>
        <taxon>Magnoliopsida</taxon>
        <taxon>Liliopsida</taxon>
        <taxon>Poales</taxon>
        <taxon>Poaceae</taxon>
        <taxon>BOP clade</taxon>
        <taxon>Oryzoideae</taxon>
        <taxon>Oryzeae</taxon>
        <taxon>Oryzinae</taxon>
        <taxon>Oryza</taxon>
        <taxon>Oryza meyeriana</taxon>
    </lineage>
</organism>
<keyword evidence="2" id="KW-1185">Reference proteome</keyword>
<reference evidence="1 2" key="1">
    <citation type="submission" date="2019-11" db="EMBL/GenBank/DDBJ databases">
        <title>Whole genome sequence of Oryza granulata.</title>
        <authorList>
            <person name="Li W."/>
        </authorList>
    </citation>
    <scope>NUCLEOTIDE SEQUENCE [LARGE SCALE GENOMIC DNA]</scope>
    <source>
        <strain evidence="2">cv. Menghai</strain>
        <tissue evidence="1">Leaf</tissue>
    </source>
</reference>
<dbReference type="EMBL" id="SPHZ02000001">
    <property type="protein sequence ID" value="KAF0936128.1"/>
    <property type="molecule type" value="Genomic_DNA"/>
</dbReference>
<evidence type="ECO:0000313" key="1">
    <source>
        <dbReference type="EMBL" id="KAF0936128.1"/>
    </source>
</evidence>
<accession>A0A6G1FGN3</accession>
<comment type="caution">
    <text evidence="1">The sequence shown here is derived from an EMBL/GenBank/DDBJ whole genome shotgun (WGS) entry which is preliminary data.</text>
</comment>
<evidence type="ECO:0000313" key="2">
    <source>
        <dbReference type="Proteomes" id="UP000479710"/>
    </source>
</evidence>
<name>A0A6G1FGN3_9ORYZ</name>
<dbReference type="AlphaFoldDB" id="A0A6G1FGN3"/>
<sequence>MGTGCTRSRSRTDVPLAWHLRGWPRGTSSPAFTGARRGNGNGRLMAAGSDLVNDGERRQLVVPAEGKVHGKVDQWFGWARVRAMAAGEGR</sequence>
<gene>
    <name evidence="1" type="ORF">E2562_038847</name>
</gene>
<proteinExistence type="predicted"/>